<dbReference type="STRING" id="42157.A0A182E3F9"/>
<protein>
    <submittedName>
        <fullName evidence="6">NR LBD domain-containing protein</fullName>
    </submittedName>
</protein>
<keyword evidence="3" id="KW-0675">Receptor</keyword>
<reference evidence="6" key="1">
    <citation type="submission" date="2016-06" db="UniProtKB">
        <authorList>
            <consortium name="WormBaseParasite"/>
        </authorList>
    </citation>
    <scope>IDENTIFICATION</scope>
</reference>
<evidence type="ECO:0000256" key="2">
    <source>
        <dbReference type="ARBA" id="ARBA00023163"/>
    </source>
</evidence>
<gene>
    <name evidence="4" type="ORF">NOO_LOCUS2516</name>
</gene>
<dbReference type="Gene3D" id="1.10.565.10">
    <property type="entry name" value="Retinoid X Receptor"/>
    <property type="match status" value="1"/>
</dbReference>
<dbReference type="InterPro" id="IPR035500">
    <property type="entry name" value="NHR-like_dom_sf"/>
</dbReference>
<name>A0A182E3F9_ONCOC</name>
<keyword evidence="2" id="KW-0804">Transcription</keyword>
<keyword evidence="5" id="KW-1185">Reference proteome</keyword>
<evidence type="ECO:0000313" key="5">
    <source>
        <dbReference type="Proteomes" id="UP000271087"/>
    </source>
</evidence>
<dbReference type="AlphaFoldDB" id="A0A182E3F9"/>
<evidence type="ECO:0000313" key="4">
    <source>
        <dbReference type="EMBL" id="VDK66461.1"/>
    </source>
</evidence>
<reference evidence="4 5" key="2">
    <citation type="submission" date="2018-08" db="EMBL/GenBank/DDBJ databases">
        <authorList>
            <person name="Laetsch R D."/>
            <person name="Stevens L."/>
            <person name="Kumar S."/>
            <person name="Blaxter L. M."/>
        </authorList>
    </citation>
    <scope>NUCLEOTIDE SEQUENCE [LARGE SCALE GENOMIC DNA]</scope>
</reference>
<dbReference type="OrthoDB" id="6355676at2759"/>
<accession>A0A182E3F9</accession>
<evidence type="ECO:0000313" key="6">
    <source>
        <dbReference type="WBParaSite" id="nOo.2.0.1.t02516-RA"/>
    </source>
</evidence>
<evidence type="ECO:0000256" key="1">
    <source>
        <dbReference type="ARBA" id="ARBA00023015"/>
    </source>
</evidence>
<dbReference type="SUPFAM" id="SSF48508">
    <property type="entry name" value="Nuclear receptor ligand-binding domain"/>
    <property type="match status" value="1"/>
</dbReference>
<sequence>MCPKKKMNKSCPTRREIHVKELVRANDILEQPLDISTNQKCSNDLSLMDLAGMTDLALRRIINMAKELIFFKGLSSKDQISILKGLSLTVSSSSFLSSF</sequence>
<organism evidence="6">
    <name type="scientific">Onchocerca ochengi</name>
    <name type="common">Filarial nematode worm</name>
    <dbReference type="NCBI Taxonomy" id="42157"/>
    <lineage>
        <taxon>Eukaryota</taxon>
        <taxon>Metazoa</taxon>
        <taxon>Ecdysozoa</taxon>
        <taxon>Nematoda</taxon>
        <taxon>Chromadorea</taxon>
        <taxon>Rhabditida</taxon>
        <taxon>Spirurina</taxon>
        <taxon>Spiruromorpha</taxon>
        <taxon>Filarioidea</taxon>
        <taxon>Onchocercidae</taxon>
        <taxon>Onchocerca</taxon>
    </lineage>
</organism>
<keyword evidence="1" id="KW-0805">Transcription regulation</keyword>
<dbReference type="EMBL" id="UYRW01000402">
    <property type="protein sequence ID" value="VDK66461.1"/>
    <property type="molecule type" value="Genomic_DNA"/>
</dbReference>
<dbReference type="WBParaSite" id="nOo.2.0.1.t02516-RA">
    <property type="protein sequence ID" value="nOo.2.0.1.t02516-RA"/>
    <property type="gene ID" value="nOo.2.0.1.g02516"/>
</dbReference>
<evidence type="ECO:0000256" key="3">
    <source>
        <dbReference type="ARBA" id="ARBA00023170"/>
    </source>
</evidence>
<dbReference type="Proteomes" id="UP000271087">
    <property type="component" value="Unassembled WGS sequence"/>
</dbReference>
<proteinExistence type="predicted"/>